<reference evidence="1" key="2">
    <citation type="submission" date="2021-01" db="EMBL/GenBank/DDBJ databases">
        <authorList>
            <person name="Schikora-Tamarit M.A."/>
        </authorList>
    </citation>
    <scope>NUCLEOTIDE SEQUENCE</scope>
    <source>
        <strain evidence="1">CBS6075</strain>
    </source>
</reference>
<name>A0A9P8PAW5_9ASCO</name>
<dbReference type="AlphaFoldDB" id="A0A9P8PAW5"/>
<comment type="caution">
    <text evidence="1">The sequence shown here is derived from an EMBL/GenBank/DDBJ whole genome shotgun (WGS) entry which is preliminary data.</text>
</comment>
<protein>
    <submittedName>
        <fullName evidence="1">Uncharacterized protein</fullName>
    </submittedName>
</protein>
<organism evidence="1 2">
    <name type="scientific">Ogataea philodendri</name>
    <dbReference type="NCBI Taxonomy" id="1378263"/>
    <lineage>
        <taxon>Eukaryota</taxon>
        <taxon>Fungi</taxon>
        <taxon>Dikarya</taxon>
        <taxon>Ascomycota</taxon>
        <taxon>Saccharomycotina</taxon>
        <taxon>Pichiomycetes</taxon>
        <taxon>Pichiales</taxon>
        <taxon>Pichiaceae</taxon>
        <taxon>Ogataea</taxon>
    </lineage>
</organism>
<accession>A0A9P8PAW5</accession>
<sequence length="142" mass="15881">MNVVSGGNVAIRHSTVSSESKSILEMNFDKVDRTSINSVSWIVFRQATTDQNNCGKSISCSLYSSAVMALSVIKICIEKLWIPLFSSETVFARHKSMSLNIPRSKKEIKQRKIWNERAAMCITLQDVAHASEVRLQSCWSPG</sequence>
<dbReference type="EMBL" id="JAEUBE010000158">
    <property type="protein sequence ID" value="KAH3668381.1"/>
    <property type="molecule type" value="Genomic_DNA"/>
</dbReference>
<dbReference type="GeneID" id="70234102"/>
<evidence type="ECO:0000313" key="1">
    <source>
        <dbReference type="EMBL" id="KAH3668381.1"/>
    </source>
</evidence>
<keyword evidence="2" id="KW-1185">Reference proteome</keyword>
<proteinExistence type="predicted"/>
<dbReference type="OrthoDB" id="10521572at2759"/>
<gene>
    <name evidence="1" type="ORF">OGAPHI_002135</name>
</gene>
<reference evidence="1" key="1">
    <citation type="journal article" date="2021" name="Open Biol.">
        <title>Shared evolutionary footprints suggest mitochondrial oxidative damage underlies multiple complex I losses in fungi.</title>
        <authorList>
            <person name="Schikora-Tamarit M.A."/>
            <person name="Marcet-Houben M."/>
            <person name="Nosek J."/>
            <person name="Gabaldon T."/>
        </authorList>
    </citation>
    <scope>NUCLEOTIDE SEQUENCE</scope>
    <source>
        <strain evidence="1">CBS6075</strain>
    </source>
</reference>
<evidence type="ECO:0000313" key="2">
    <source>
        <dbReference type="Proteomes" id="UP000769157"/>
    </source>
</evidence>
<dbReference type="RefSeq" id="XP_046062795.1">
    <property type="nucleotide sequence ID" value="XM_046202972.1"/>
</dbReference>
<dbReference type="Proteomes" id="UP000769157">
    <property type="component" value="Unassembled WGS sequence"/>
</dbReference>